<dbReference type="SUPFAM" id="SSF102405">
    <property type="entry name" value="MCP/YpsA-like"/>
    <property type="match status" value="1"/>
</dbReference>
<accession>A0A2S0KMJ9</accession>
<dbReference type="PANTHER" id="PTHR43022">
    <property type="entry name" value="PROTEIN SMF"/>
    <property type="match status" value="1"/>
</dbReference>
<dbReference type="PANTHER" id="PTHR43022:SF1">
    <property type="entry name" value="PROTEIN SMF"/>
    <property type="match status" value="1"/>
</dbReference>
<dbReference type="Proteomes" id="UP000237947">
    <property type="component" value="Chromosome"/>
</dbReference>
<dbReference type="NCBIfam" id="TIGR00732">
    <property type="entry name" value="dprA"/>
    <property type="match status" value="1"/>
</dbReference>
<proteinExistence type="inferred from homology"/>
<dbReference type="KEGG" id="fsa:C5Q98_03000"/>
<dbReference type="EMBL" id="CP027226">
    <property type="protein sequence ID" value="AVM42261.1"/>
    <property type="molecule type" value="Genomic_DNA"/>
</dbReference>
<dbReference type="OrthoDB" id="9785707at2"/>
<feature type="domain" description="Smf/DprA SLOG" evidence="2">
    <location>
        <begin position="80"/>
        <end position="289"/>
    </location>
</feature>
<evidence type="ECO:0000313" key="3">
    <source>
        <dbReference type="EMBL" id="AVM42261.1"/>
    </source>
</evidence>
<dbReference type="RefSeq" id="WP_106012244.1">
    <property type="nucleotide sequence ID" value="NZ_CP027226.1"/>
</dbReference>
<gene>
    <name evidence="3" type="primary">dprA</name>
    <name evidence="3" type="ORF">C5Q98_03000</name>
</gene>
<keyword evidence="4" id="KW-1185">Reference proteome</keyword>
<evidence type="ECO:0000256" key="1">
    <source>
        <dbReference type="ARBA" id="ARBA00006525"/>
    </source>
</evidence>
<dbReference type="GO" id="GO:0009294">
    <property type="term" value="P:DNA-mediated transformation"/>
    <property type="evidence" value="ECO:0007669"/>
    <property type="project" value="InterPro"/>
</dbReference>
<comment type="similarity">
    <text evidence="1">Belongs to the DprA/Smf family.</text>
</comment>
<protein>
    <submittedName>
        <fullName evidence="3">DNA-protecting protein DprA</fullName>
    </submittedName>
</protein>
<organism evidence="3 4">
    <name type="scientific">Fastidiosipila sanguinis</name>
    <dbReference type="NCBI Taxonomy" id="236753"/>
    <lineage>
        <taxon>Bacteria</taxon>
        <taxon>Bacillati</taxon>
        <taxon>Bacillota</taxon>
        <taxon>Clostridia</taxon>
        <taxon>Eubacteriales</taxon>
        <taxon>Oscillospiraceae</taxon>
        <taxon>Fastidiosipila</taxon>
    </lineage>
</organism>
<dbReference type="Pfam" id="PF02481">
    <property type="entry name" value="DNA_processg_A"/>
    <property type="match status" value="1"/>
</dbReference>
<evidence type="ECO:0000259" key="2">
    <source>
        <dbReference type="Pfam" id="PF02481"/>
    </source>
</evidence>
<sequence>MDIEIVKDYMAALVYLLQRRKVLKRTELIKFIIESELFKTENLTLFKQRFSENKVIKYSKLSINDLEVLLENCGEYNIKITMRGENNYPKLLNESSDAPLVIFYKGKIERLNESNINSLSVVGTRRMSSYGQRFIESEIPKLSLYNFCIISGLARGIDSCAHKVAIENSIFTVAVLAHGIDLIYPREHKSLRDSIAKEGVLISEHAPGVKPLKPYFPARNRIISALSNYTLVVEAGEKSGSLITAQFAAEQNRNVMTVPGSIYQDVSAGCNSLLKDGALLVRSAKDITDWMNIDFQMYSKNIDFQKEKFNNMSSMLIYDNLTLKIFNLLDKKAFNELELANRLNLNISELLIELTKLEALGYIKRSGTKVFLTKSLN</sequence>
<dbReference type="InterPro" id="IPR057666">
    <property type="entry name" value="DrpA_SLOG"/>
</dbReference>
<dbReference type="InterPro" id="IPR003488">
    <property type="entry name" value="DprA"/>
</dbReference>
<dbReference type="Gene3D" id="3.40.50.450">
    <property type="match status" value="1"/>
</dbReference>
<name>A0A2S0KMJ9_9FIRM</name>
<evidence type="ECO:0000313" key="4">
    <source>
        <dbReference type="Proteomes" id="UP000237947"/>
    </source>
</evidence>
<dbReference type="AlphaFoldDB" id="A0A2S0KMJ9"/>
<reference evidence="4" key="1">
    <citation type="submission" date="2018-02" db="EMBL/GenBank/DDBJ databases">
        <authorList>
            <person name="Holder M.E."/>
            <person name="Ajami N.J."/>
            <person name="Petrosino J.F."/>
        </authorList>
    </citation>
    <scope>NUCLEOTIDE SEQUENCE [LARGE SCALE GENOMIC DNA]</scope>
    <source>
        <strain evidence="4">CCUG 47711</strain>
    </source>
</reference>